<dbReference type="PROSITE" id="PS51132">
    <property type="entry name" value="OLF"/>
    <property type="match status" value="1"/>
</dbReference>
<keyword evidence="7" id="KW-1185">Reference proteome</keyword>
<protein>
    <recommendedName>
        <fullName evidence="5">Olfactomedin-like domain-containing protein</fullName>
    </recommendedName>
</protein>
<dbReference type="PANTHER" id="PTHR23192">
    <property type="entry name" value="OLFACTOMEDIN-RELATED"/>
    <property type="match status" value="1"/>
</dbReference>
<evidence type="ECO:0000256" key="4">
    <source>
        <dbReference type="SAM" id="SignalP"/>
    </source>
</evidence>
<keyword evidence="2" id="KW-0964">Secreted</keyword>
<evidence type="ECO:0000256" key="3">
    <source>
        <dbReference type="PROSITE-ProRule" id="PRU00446"/>
    </source>
</evidence>
<dbReference type="InterPro" id="IPR003112">
    <property type="entry name" value="Olfac-like_dom"/>
</dbReference>
<dbReference type="PANTHER" id="PTHR23192:SF7">
    <property type="entry name" value="OLFACTOMEDIN-4"/>
    <property type="match status" value="1"/>
</dbReference>
<keyword evidence="4" id="KW-0732">Signal</keyword>
<dbReference type="AlphaFoldDB" id="A0A8C5MKL3"/>
<evidence type="ECO:0000313" key="6">
    <source>
        <dbReference type="Ensembl" id="ENSLLEP00000013319.1"/>
    </source>
</evidence>
<dbReference type="OrthoDB" id="8626508at2759"/>
<evidence type="ECO:0000313" key="7">
    <source>
        <dbReference type="Proteomes" id="UP000694569"/>
    </source>
</evidence>
<dbReference type="Ensembl" id="ENSLLET00000013838.1">
    <property type="protein sequence ID" value="ENSLLEP00000013319.1"/>
    <property type="gene ID" value="ENSLLEG00000008425.1"/>
</dbReference>
<dbReference type="InterPro" id="IPR050605">
    <property type="entry name" value="Olfactomedin-like_domain"/>
</dbReference>
<feature type="domain" description="Olfactomedin-like" evidence="5">
    <location>
        <begin position="199"/>
        <end position="463"/>
    </location>
</feature>
<evidence type="ECO:0000259" key="5">
    <source>
        <dbReference type="PROSITE" id="PS51132"/>
    </source>
</evidence>
<evidence type="ECO:0000256" key="2">
    <source>
        <dbReference type="ARBA" id="ARBA00022525"/>
    </source>
</evidence>
<comment type="subcellular location">
    <subcellularLocation>
        <location evidence="1">Secreted</location>
    </subcellularLocation>
</comment>
<evidence type="ECO:0000256" key="1">
    <source>
        <dbReference type="ARBA" id="ARBA00004613"/>
    </source>
</evidence>
<feature type="signal peptide" evidence="4">
    <location>
        <begin position="1"/>
        <end position="15"/>
    </location>
</feature>
<accession>A0A8C5MKL3</accession>
<reference evidence="6" key="2">
    <citation type="submission" date="2025-09" db="UniProtKB">
        <authorList>
            <consortium name="Ensembl"/>
        </authorList>
    </citation>
    <scope>IDENTIFICATION</scope>
</reference>
<reference evidence="6" key="1">
    <citation type="submission" date="2025-08" db="UniProtKB">
        <authorList>
            <consortium name="Ensembl"/>
        </authorList>
    </citation>
    <scope>IDENTIFICATION</scope>
</reference>
<name>A0A8C5MKL3_9ANUR</name>
<proteinExistence type="predicted"/>
<organism evidence="6 7">
    <name type="scientific">Leptobrachium leishanense</name>
    <name type="common">Leishan spiny toad</name>
    <dbReference type="NCBI Taxonomy" id="445787"/>
    <lineage>
        <taxon>Eukaryota</taxon>
        <taxon>Metazoa</taxon>
        <taxon>Chordata</taxon>
        <taxon>Craniata</taxon>
        <taxon>Vertebrata</taxon>
        <taxon>Euteleostomi</taxon>
        <taxon>Amphibia</taxon>
        <taxon>Batrachia</taxon>
        <taxon>Anura</taxon>
        <taxon>Pelobatoidea</taxon>
        <taxon>Megophryidae</taxon>
        <taxon>Leptobrachium</taxon>
    </lineage>
</organism>
<dbReference type="GO" id="GO:0005615">
    <property type="term" value="C:extracellular space"/>
    <property type="evidence" value="ECO:0007669"/>
    <property type="project" value="TreeGrafter"/>
</dbReference>
<comment type="caution">
    <text evidence="3">Lacks conserved residue(s) required for the propagation of feature annotation.</text>
</comment>
<dbReference type="SUPFAM" id="SSF69304">
    <property type="entry name" value="Tricorn protease N-terminal domain"/>
    <property type="match status" value="1"/>
</dbReference>
<sequence>MIAFLIPMLLASAQSQITDILTAELARNVTGSLDKDGVCHCTVILPDSTFPADRLEYLEIYNYNLSISVEQQITTIHSYELLVTVYLGKLKNLTARVETLETGGLTYTELDFQLLKLEITEIEALIVQLRASLNGTNVIVEALYVEIRNISILVHQMESYDKNNVLVIRREIVALQKRLEECQNHVNSSRPPPPLVYGTCEHGGLVNISKPFVVHLNYDGAGYTKGAWGKDSAVGGGKGYYFVAPLYTDLVSMRAFRIYSSYNNLVLYKQHAHRSISSNSDYGQGTGVILYDNFLYYNCFNSRNLCKLNLDTYALTRMTLTDAVYNNRFSYAHSTYQDIDLAADEDGLWVIYSTEQKYGNIVISKLNETSFTVTQTWTTSLYKPAASNAFMVCGVLYATRALNTQTEEVFYMYDTKTGKEGYLNIPYPKMKEVVQSLSYNPNDHKLYMYNDGFLVSYDLIFQPVGIEKSSLE</sequence>
<dbReference type="Proteomes" id="UP000694569">
    <property type="component" value="Unplaced"/>
</dbReference>
<feature type="chain" id="PRO_5034026812" description="Olfactomedin-like domain-containing protein" evidence="4">
    <location>
        <begin position="16"/>
        <end position="472"/>
    </location>
</feature>
<dbReference type="GO" id="GO:0007165">
    <property type="term" value="P:signal transduction"/>
    <property type="evidence" value="ECO:0007669"/>
    <property type="project" value="TreeGrafter"/>
</dbReference>
<dbReference type="SMART" id="SM00284">
    <property type="entry name" value="OLF"/>
    <property type="match status" value="1"/>
</dbReference>
<dbReference type="GeneTree" id="ENSGT00940000155454"/>
<dbReference type="Pfam" id="PF02191">
    <property type="entry name" value="OLF"/>
    <property type="match status" value="1"/>
</dbReference>